<dbReference type="InterPro" id="IPR044824">
    <property type="entry name" value="MAIN-like"/>
</dbReference>
<feature type="domain" description="Aminotransferase-like plant mobile" evidence="2">
    <location>
        <begin position="77"/>
        <end position="271"/>
    </location>
</feature>
<gene>
    <name evidence="3" type="ORF">CKAN_02716600</name>
</gene>
<organism evidence="3 4">
    <name type="scientific">Cinnamomum micranthum f. kanehirae</name>
    <dbReference type="NCBI Taxonomy" id="337451"/>
    <lineage>
        <taxon>Eukaryota</taxon>
        <taxon>Viridiplantae</taxon>
        <taxon>Streptophyta</taxon>
        <taxon>Embryophyta</taxon>
        <taxon>Tracheophyta</taxon>
        <taxon>Spermatophyta</taxon>
        <taxon>Magnoliopsida</taxon>
        <taxon>Magnoliidae</taxon>
        <taxon>Laurales</taxon>
        <taxon>Lauraceae</taxon>
        <taxon>Cinnamomum</taxon>
    </lineage>
</organism>
<dbReference type="OrthoDB" id="1846117at2759"/>
<proteinExistence type="predicted"/>
<dbReference type="GO" id="GO:0010073">
    <property type="term" value="P:meristem maintenance"/>
    <property type="evidence" value="ECO:0007669"/>
    <property type="project" value="InterPro"/>
</dbReference>
<reference evidence="3 4" key="1">
    <citation type="journal article" date="2019" name="Nat. Plants">
        <title>Stout camphor tree genome fills gaps in understanding of flowering plant genome evolution.</title>
        <authorList>
            <person name="Chaw S.M."/>
            <person name="Liu Y.C."/>
            <person name="Wu Y.W."/>
            <person name="Wang H.Y."/>
            <person name="Lin C.I."/>
            <person name="Wu C.S."/>
            <person name="Ke H.M."/>
            <person name="Chang L.Y."/>
            <person name="Hsu C.Y."/>
            <person name="Yang H.T."/>
            <person name="Sudianto E."/>
            <person name="Hsu M.H."/>
            <person name="Wu K.P."/>
            <person name="Wang L.N."/>
            <person name="Leebens-Mack J.H."/>
            <person name="Tsai I.J."/>
        </authorList>
    </citation>
    <scope>NUCLEOTIDE SEQUENCE [LARGE SCALE GENOMIC DNA]</scope>
    <source>
        <strain evidence="4">cv. Chaw 1501</strain>
        <tissue evidence="3">Young leaves</tissue>
    </source>
</reference>
<evidence type="ECO:0000313" key="3">
    <source>
        <dbReference type="EMBL" id="RWR97713.1"/>
    </source>
</evidence>
<evidence type="ECO:0000313" key="4">
    <source>
        <dbReference type="Proteomes" id="UP000283530"/>
    </source>
</evidence>
<evidence type="ECO:0000256" key="1">
    <source>
        <dbReference type="SAM" id="MobiDB-lite"/>
    </source>
</evidence>
<dbReference type="STRING" id="337451.A0A443Q3U7"/>
<feature type="compositionally biased region" description="Acidic residues" evidence="1">
    <location>
        <begin position="25"/>
        <end position="37"/>
    </location>
</feature>
<dbReference type="InterPro" id="IPR019557">
    <property type="entry name" value="AminoTfrase-like_pln_mobile"/>
</dbReference>
<dbReference type="Proteomes" id="UP000283530">
    <property type="component" value="Unassembled WGS sequence"/>
</dbReference>
<dbReference type="EMBL" id="QPKB01000018">
    <property type="protein sequence ID" value="RWR97713.1"/>
    <property type="molecule type" value="Genomic_DNA"/>
</dbReference>
<dbReference type="PANTHER" id="PTHR46033">
    <property type="entry name" value="PROTEIN MAIN-LIKE 2"/>
    <property type="match status" value="1"/>
</dbReference>
<feature type="compositionally biased region" description="Polar residues" evidence="1">
    <location>
        <begin position="1"/>
        <end position="14"/>
    </location>
</feature>
<dbReference type="Pfam" id="PF10536">
    <property type="entry name" value="PMD"/>
    <property type="match status" value="1"/>
</dbReference>
<name>A0A443Q3U7_9MAGN</name>
<protein>
    <submittedName>
        <fullName evidence="3">Serine/threonine-protein phosphatase 7 long form</fullName>
    </submittedName>
</protein>
<dbReference type="AlphaFoldDB" id="A0A443Q3U7"/>
<sequence>MDRPSSSRVRPTASNRRRRHRVEEVVEEPLLSEEDVEEQHGMEMEPSPGPQHWSLLTSFDTHIAGSRLEPLVTASYGSVNKIIVSSFVERWQLETNAFHMPFCEMTITLDDVASIIGIPVMGRTVSYNDRMTYEEAQALLVDALGVEPREAHDELIQVRGQSVRLERLQERFGGMSDNDWEEMVDCAVRVYLLYLLGCMLFIDKSDTRVPIIFLTYLVDLDNVRSYAWGAAALAYLYRQLGLATRHEVKQMAGYLTLLEAWVYEHFECLAPTPNIHYQPD</sequence>
<keyword evidence="4" id="KW-1185">Reference proteome</keyword>
<feature type="region of interest" description="Disordered" evidence="1">
    <location>
        <begin position="1"/>
        <end position="48"/>
    </location>
</feature>
<dbReference type="PANTHER" id="PTHR46033:SF8">
    <property type="entry name" value="PROTEIN MAINTENANCE OF MERISTEMS-LIKE"/>
    <property type="match status" value="1"/>
</dbReference>
<comment type="caution">
    <text evidence="3">The sequence shown here is derived from an EMBL/GenBank/DDBJ whole genome shotgun (WGS) entry which is preliminary data.</text>
</comment>
<evidence type="ECO:0000259" key="2">
    <source>
        <dbReference type="Pfam" id="PF10536"/>
    </source>
</evidence>
<accession>A0A443Q3U7</accession>